<gene>
    <name evidence="1" type="ORF">HLUCCA11_01895</name>
</gene>
<comment type="caution">
    <text evidence="1">The sequence shown here is derived from an EMBL/GenBank/DDBJ whole genome shotgun (WGS) entry which is preliminary data.</text>
</comment>
<dbReference type="AlphaFoldDB" id="A0A0P8BT40"/>
<proteinExistence type="predicted"/>
<dbReference type="Proteomes" id="UP000050465">
    <property type="component" value="Unassembled WGS sequence"/>
</dbReference>
<dbReference type="EMBL" id="LJZR01000002">
    <property type="protein sequence ID" value="KPQ37206.1"/>
    <property type="molecule type" value="Genomic_DNA"/>
</dbReference>
<accession>A0A0P8BT40</accession>
<sequence length="88" mass="9537">MSNLCPKCKTTQTIEHNGGQWCSNCGKFAVPPTLRHPPTSYLDQKKKAPQPMLLTCSSCGHKDSMGDGLYDDGEWICGACIAGMAYPN</sequence>
<organism evidence="1 2">
    <name type="scientific">Phormidesmis priestleyi Ana</name>
    <dbReference type="NCBI Taxonomy" id="1666911"/>
    <lineage>
        <taxon>Bacteria</taxon>
        <taxon>Bacillati</taxon>
        <taxon>Cyanobacteriota</taxon>
        <taxon>Cyanophyceae</taxon>
        <taxon>Leptolyngbyales</taxon>
        <taxon>Leptolyngbyaceae</taxon>
        <taxon>Phormidesmis</taxon>
    </lineage>
</organism>
<protein>
    <submittedName>
        <fullName evidence="1">Uncharacterized protein</fullName>
    </submittedName>
</protein>
<name>A0A0P8BT40_9CYAN</name>
<reference evidence="1 2" key="1">
    <citation type="submission" date="2015-09" db="EMBL/GenBank/DDBJ databases">
        <title>Identification and resolution of microdiversity through metagenomic sequencing of parallel consortia.</title>
        <authorList>
            <person name="Nelson W.C."/>
            <person name="Romine M.F."/>
            <person name="Lindemann S.R."/>
        </authorList>
    </citation>
    <scope>NUCLEOTIDE SEQUENCE [LARGE SCALE GENOMIC DNA]</scope>
    <source>
        <strain evidence="1">Ana</strain>
    </source>
</reference>
<evidence type="ECO:0000313" key="1">
    <source>
        <dbReference type="EMBL" id="KPQ37206.1"/>
    </source>
</evidence>
<evidence type="ECO:0000313" key="2">
    <source>
        <dbReference type="Proteomes" id="UP000050465"/>
    </source>
</evidence>
<dbReference type="STRING" id="1666911.HLUCCA11_01895"/>